<dbReference type="Pfam" id="PF00149">
    <property type="entry name" value="Metallophos"/>
    <property type="match status" value="1"/>
</dbReference>
<dbReference type="PANTHER" id="PTHR11668:SF496">
    <property type="entry name" value="SERINE_THREONINE-PROTEIN PHOSPHATASE"/>
    <property type="match status" value="1"/>
</dbReference>
<dbReference type="PANTHER" id="PTHR11668">
    <property type="entry name" value="SERINE/THREONINE PROTEIN PHOSPHATASE"/>
    <property type="match status" value="1"/>
</dbReference>
<comment type="caution">
    <text evidence="2">The sequence shown here is derived from an EMBL/GenBank/DDBJ whole genome shotgun (WGS) entry which is preliminary data.</text>
</comment>
<reference evidence="2" key="1">
    <citation type="submission" date="2023-07" db="EMBL/GenBank/DDBJ databases">
        <authorList>
            <consortium name="CYATHOMIX"/>
        </authorList>
    </citation>
    <scope>NUCLEOTIDE SEQUENCE</scope>
    <source>
        <strain evidence="2">N/A</strain>
    </source>
</reference>
<protein>
    <recommendedName>
        <fullName evidence="1">Calcineurin-like phosphoesterase domain-containing protein</fullName>
    </recommendedName>
</protein>
<gene>
    <name evidence="2" type="ORF">CYNAS_LOCUS3013</name>
</gene>
<keyword evidence="3" id="KW-1185">Reference proteome</keyword>
<sequence length="208" mass="22971">MFENSTALSPELASVVDVSAADLQKAGFAQDEMVLAVRDGDDIVSFLGNSGGKQKPIVTGNKNDTHIDILWSDPHVDVLMFGPNFYRDPAGVGVGHVFGPIQINKFVKRNNLSLIVRAHQPPITGYERIGKHLLTIFSTAGYRVEKGVGNMGASLVIDENGGMTVVRFQVGEQLKMKCQRYKMDKADRYRDCGKPKLKKNVDVDDRYD</sequence>
<dbReference type="Proteomes" id="UP001176961">
    <property type="component" value="Unassembled WGS sequence"/>
</dbReference>
<dbReference type="AlphaFoldDB" id="A0AA36DQA3"/>
<dbReference type="InterPro" id="IPR050341">
    <property type="entry name" value="PP1_catalytic_subunit"/>
</dbReference>
<evidence type="ECO:0000313" key="3">
    <source>
        <dbReference type="Proteomes" id="UP001176961"/>
    </source>
</evidence>
<feature type="domain" description="Calcineurin-like phosphoesterase" evidence="1">
    <location>
        <begin position="59"/>
        <end position="121"/>
    </location>
</feature>
<dbReference type="SUPFAM" id="SSF56300">
    <property type="entry name" value="Metallo-dependent phosphatases"/>
    <property type="match status" value="1"/>
</dbReference>
<evidence type="ECO:0000259" key="1">
    <source>
        <dbReference type="Pfam" id="PF00149"/>
    </source>
</evidence>
<name>A0AA36DQA3_CYLNA</name>
<dbReference type="GO" id="GO:0016787">
    <property type="term" value="F:hydrolase activity"/>
    <property type="evidence" value="ECO:0007669"/>
    <property type="project" value="InterPro"/>
</dbReference>
<organism evidence="2 3">
    <name type="scientific">Cylicocyclus nassatus</name>
    <name type="common">Nematode worm</name>
    <dbReference type="NCBI Taxonomy" id="53992"/>
    <lineage>
        <taxon>Eukaryota</taxon>
        <taxon>Metazoa</taxon>
        <taxon>Ecdysozoa</taxon>
        <taxon>Nematoda</taxon>
        <taxon>Chromadorea</taxon>
        <taxon>Rhabditida</taxon>
        <taxon>Rhabditina</taxon>
        <taxon>Rhabditomorpha</taxon>
        <taxon>Strongyloidea</taxon>
        <taxon>Strongylidae</taxon>
        <taxon>Cylicocyclus</taxon>
    </lineage>
</organism>
<dbReference type="InterPro" id="IPR004843">
    <property type="entry name" value="Calcineurin-like_PHP"/>
</dbReference>
<evidence type="ECO:0000313" key="2">
    <source>
        <dbReference type="EMBL" id="CAJ0591030.1"/>
    </source>
</evidence>
<proteinExistence type="predicted"/>
<dbReference type="EMBL" id="CATQJL010000001">
    <property type="protein sequence ID" value="CAJ0591030.1"/>
    <property type="molecule type" value="Genomic_DNA"/>
</dbReference>
<accession>A0AA36DQA3</accession>
<dbReference type="Gene3D" id="3.60.21.10">
    <property type="match status" value="1"/>
</dbReference>
<dbReference type="InterPro" id="IPR029052">
    <property type="entry name" value="Metallo-depent_PP-like"/>
</dbReference>